<accession>A0ACC2EW11</accession>
<keyword evidence="2" id="KW-1185">Reference proteome</keyword>
<evidence type="ECO:0000313" key="1">
    <source>
        <dbReference type="EMBL" id="KAJ7570664.1"/>
    </source>
</evidence>
<gene>
    <name evidence="1" type="ORF">O6H91_01G130600</name>
</gene>
<dbReference type="Proteomes" id="UP001162992">
    <property type="component" value="Chromosome 1"/>
</dbReference>
<protein>
    <submittedName>
        <fullName evidence="1">Uncharacterized protein</fullName>
    </submittedName>
</protein>
<sequence>MGMSAAMAAALPVGVSFKPHLSAAKRSASTNSSLLLAPRIHLCSHEFLGKRFRVFHISQHLRKRSRCGTPAIWLCRHFALDWVGGRPSHRSRKGSGSCITSALRQDQGEDEKDVNKGKSVMSVEKVARVSGILATLIVATAALFARSSVEQLSGAKKKKGKAGRKVRTMPLEERAEWTKDLPPVQDRIPYSDVIALKKEEKLKHIIKHPNAALQTRPYQVFVVLDDQRVLRTVLPAADRDSSFWSFWNELKLQEAVIDAYTPAPPPVELQGWATKGPSLTFLWRIEPFIKQIGRLKDRKKESPSKPQTVSQSRLRLLEQAKLERERERVAKEMQKKREQAQKARAEREAKARAFQVQEMKKKQEMERETRLAQKEARKSKVAQEIQSKADWDNFYYTISRNEGFRFCLGVFFFWLFYQTIVVGVKKRKQDYEDRIKIEKAEGEERKKLREWERAMETAEAISVTQELNMDDMSEIEKQRIEEAQKNPQVQLGLRFMKSGAHVRRAKGRRPPQYLDLDADVKFADVAGLGDIRKELEEIVDFFTYGEKYRRRGSKIPAGILLCGEPGVGKTLLAKAVAGEAGVNFFSISASQFVEIYVGVGASRVRALYSEAKENAPAVVFIDELDAVGRQRGLIGGSGGQERDATLNQLLTCLDGFEGRGDVITIAATNRPDILDTALVRPGRFDRKIFIPKPGVKGRSDILKVHAKNKPMAEEVDYRAVAEMTEGMVGAQLANLVDVAALAVLRDGRSEITTDDLLEAAQLEEGGHPDPFVRSDKLMHTLALQEASMAAVAVNFPDFKEIQLITIVPRMGEEKGLVRFKTDITKFQCQTISRQGMLDHITLQLAPRAADELWNGPDQMSTIWADTVDQARKTARDFVFAGLSDRKELYGLLDCWQELDRVWDIDIEALRILESCYARAIEYLKRNKKFVDALVERLLKDKTLRKPEFFQIVEQYANLDKQPLQPLEVRNMQRLAFQDKMIAEKRTSRVS</sequence>
<organism evidence="1 2">
    <name type="scientific">Diphasiastrum complanatum</name>
    <name type="common">Issler's clubmoss</name>
    <name type="synonym">Lycopodium complanatum</name>
    <dbReference type="NCBI Taxonomy" id="34168"/>
    <lineage>
        <taxon>Eukaryota</taxon>
        <taxon>Viridiplantae</taxon>
        <taxon>Streptophyta</taxon>
        <taxon>Embryophyta</taxon>
        <taxon>Tracheophyta</taxon>
        <taxon>Lycopodiopsida</taxon>
        <taxon>Lycopodiales</taxon>
        <taxon>Lycopodiaceae</taxon>
        <taxon>Lycopodioideae</taxon>
        <taxon>Diphasiastrum</taxon>
    </lineage>
</organism>
<evidence type="ECO:0000313" key="2">
    <source>
        <dbReference type="Proteomes" id="UP001162992"/>
    </source>
</evidence>
<dbReference type="EMBL" id="CM055092">
    <property type="protein sequence ID" value="KAJ7570664.1"/>
    <property type="molecule type" value="Genomic_DNA"/>
</dbReference>
<name>A0ACC2EW11_DIPCM</name>
<proteinExistence type="predicted"/>
<comment type="caution">
    <text evidence="1">The sequence shown here is derived from an EMBL/GenBank/DDBJ whole genome shotgun (WGS) entry which is preliminary data.</text>
</comment>
<reference evidence="2" key="1">
    <citation type="journal article" date="2024" name="Proc. Natl. Acad. Sci. U.S.A.">
        <title>Extraordinary preservation of gene collinearity over three hundred million years revealed in homosporous lycophytes.</title>
        <authorList>
            <person name="Li C."/>
            <person name="Wickell D."/>
            <person name="Kuo L.Y."/>
            <person name="Chen X."/>
            <person name="Nie B."/>
            <person name="Liao X."/>
            <person name="Peng D."/>
            <person name="Ji J."/>
            <person name="Jenkins J."/>
            <person name="Williams M."/>
            <person name="Shu S."/>
            <person name="Plott C."/>
            <person name="Barry K."/>
            <person name="Rajasekar S."/>
            <person name="Grimwood J."/>
            <person name="Han X."/>
            <person name="Sun S."/>
            <person name="Hou Z."/>
            <person name="He W."/>
            <person name="Dai G."/>
            <person name="Sun C."/>
            <person name="Schmutz J."/>
            <person name="Leebens-Mack J.H."/>
            <person name="Li F.W."/>
            <person name="Wang L."/>
        </authorList>
    </citation>
    <scope>NUCLEOTIDE SEQUENCE [LARGE SCALE GENOMIC DNA]</scope>
    <source>
        <strain evidence="2">cv. PW_Plant_1</strain>
    </source>
</reference>